<protein>
    <submittedName>
        <fullName evidence="1">Uncharacterized protein</fullName>
    </submittedName>
</protein>
<comment type="caution">
    <text evidence="1">The sequence shown here is derived from an EMBL/GenBank/DDBJ whole genome shotgun (WGS) entry which is preliminary data.</text>
</comment>
<dbReference type="AlphaFoldDB" id="A0A1R2ALZ0"/>
<evidence type="ECO:0000313" key="1">
    <source>
        <dbReference type="EMBL" id="OMJ65504.1"/>
    </source>
</evidence>
<gene>
    <name evidence="1" type="ORF">SteCoe_38098</name>
</gene>
<sequence length="79" mass="9150">MGACIRHQRKPTATDVRIREKIMITSASSKQSDIYMNTINDVSEKYMQQPLLLHPMMNSLYSSHLQKNELKELISLEVN</sequence>
<accession>A0A1R2ALZ0</accession>
<dbReference type="Proteomes" id="UP000187209">
    <property type="component" value="Unassembled WGS sequence"/>
</dbReference>
<evidence type="ECO:0000313" key="2">
    <source>
        <dbReference type="Proteomes" id="UP000187209"/>
    </source>
</evidence>
<proteinExistence type="predicted"/>
<organism evidence="1 2">
    <name type="scientific">Stentor coeruleus</name>
    <dbReference type="NCBI Taxonomy" id="5963"/>
    <lineage>
        <taxon>Eukaryota</taxon>
        <taxon>Sar</taxon>
        <taxon>Alveolata</taxon>
        <taxon>Ciliophora</taxon>
        <taxon>Postciliodesmatophora</taxon>
        <taxon>Heterotrichea</taxon>
        <taxon>Heterotrichida</taxon>
        <taxon>Stentoridae</taxon>
        <taxon>Stentor</taxon>
    </lineage>
</organism>
<dbReference type="EMBL" id="MPUH01002097">
    <property type="protein sequence ID" value="OMJ65504.1"/>
    <property type="molecule type" value="Genomic_DNA"/>
</dbReference>
<keyword evidence="2" id="KW-1185">Reference proteome</keyword>
<reference evidence="1 2" key="1">
    <citation type="submission" date="2016-11" db="EMBL/GenBank/DDBJ databases">
        <title>The macronuclear genome of Stentor coeruleus: a giant cell with tiny introns.</title>
        <authorList>
            <person name="Slabodnick M."/>
            <person name="Ruby J.G."/>
            <person name="Reiff S.B."/>
            <person name="Swart E.C."/>
            <person name="Gosai S."/>
            <person name="Prabakaran S."/>
            <person name="Witkowska E."/>
            <person name="Larue G.E."/>
            <person name="Fisher S."/>
            <person name="Freeman R.M."/>
            <person name="Gunawardena J."/>
            <person name="Chu W."/>
            <person name="Stover N.A."/>
            <person name="Gregory B.D."/>
            <person name="Nowacki M."/>
            <person name="Derisi J."/>
            <person name="Roy S.W."/>
            <person name="Marshall W.F."/>
            <person name="Sood P."/>
        </authorList>
    </citation>
    <scope>NUCLEOTIDE SEQUENCE [LARGE SCALE GENOMIC DNA]</scope>
    <source>
        <strain evidence="1">WM001</strain>
    </source>
</reference>
<name>A0A1R2ALZ0_9CILI</name>